<dbReference type="InterPro" id="IPR011010">
    <property type="entry name" value="DNA_brk_join_enz"/>
</dbReference>
<dbReference type="InterPro" id="IPR004107">
    <property type="entry name" value="Integrase_SAM-like_N"/>
</dbReference>
<dbReference type="InterPro" id="IPR028259">
    <property type="entry name" value="AP2-like_int_N"/>
</dbReference>
<keyword evidence="3 5" id="KW-0238">DNA-binding</keyword>
<dbReference type="InterPro" id="IPR050090">
    <property type="entry name" value="Tyrosine_recombinase_XerCD"/>
</dbReference>
<feature type="domain" description="Core-binding (CB)" evidence="7">
    <location>
        <begin position="60"/>
        <end position="142"/>
    </location>
</feature>
<protein>
    <submittedName>
        <fullName evidence="8">Integrase</fullName>
    </submittedName>
</protein>
<evidence type="ECO:0000259" key="7">
    <source>
        <dbReference type="PROSITE" id="PS51900"/>
    </source>
</evidence>
<dbReference type="GO" id="GO:0006310">
    <property type="term" value="P:DNA recombination"/>
    <property type="evidence" value="ECO:0007669"/>
    <property type="project" value="UniProtKB-KW"/>
</dbReference>
<dbReference type="PANTHER" id="PTHR30349:SF64">
    <property type="entry name" value="PROPHAGE INTEGRASE INTD-RELATED"/>
    <property type="match status" value="1"/>
</dbReference>
<dbReference type="Pfam" id="PF14657">
    <property type="entry name" value="Arm-DNA-bind_4"/>
    <property type="match status" value="1"/>
</dbReference>
<evidence type="ECO:0000256" key="1">
    <source>
        <dbReference type="ARBA" id="ARBA00008857"/>
    </source>
</evidence>
<dbReference type="InterPro" id="IPR013762">
    <property type="entry name" value="Integrase-like_cat_sf"/>
</dbReference>
<dbReference type="GO" id="GO:0015074">
    <property type="term" value="P:DNA integration"/>
    <property type="evidence" value="ECO:0007669"/>
    <property type="project" value="UniProtKB-KW"/>
</dbReference>
<evidence type="ECO:0000256" key="3">
    <source>
        <dbReference type="ARBA" id="ARBA00023125"/>
    </source>
</evidence>
<dbReference type="Pfam" id="PF14659">
    <property type="entry name" value="Phage_int_SAM_3"/>
    <property type="match status" value="1"/>
</dbReference>
<dbReference type="PROSITE" id="PS51898">
    <property type="entry name" value="TYR_RECOMBINASE"/>
    <property type="match status" value="1"/>
</dbReference>
<dbReference type="InterPro" id="IPR044068">
    <property type="entry name" value="CB"/>
</dbReference>
<keyword evidence="2" id="KW-0229">DNA integration</keyword>
<sequence>MANFKKHSTGWEYRLKYKDPFTQKYKEKSQRGFLTKKEAQLAAAAFEMSIKEGYEQTEDIKLTAFLERWMTEYKEGTVRKNTLVLHQNNIKNHIIPYFKEINLREIKPIMYQEFLNSLTGSYSKRTVELIHATMHNALDKAVTLGKLEKNPCVGVTIKGQEKKQQSIHFIESSDIPKFLQAAHQYGYIYWIFFKVLIETGMRKGEAAALQWTDIDFKNQTITIDKTLDFTAKTKEELFGDPKTFNSKRTIKMSSSLTNDLRYHMNYQNQNKLAINDLYHHDLNLVLCRDDGNFMPKSSLFNSFSRILKRAGIESIPIHALRHTHAVMLLEAGVEMKYVQERLGHGSIQITSDVYAHISKKMEKDNMEKYENRFSGGVLGAHPSK</sequence>
<dbReference type="InterPro" id="IPR002104">
    <property type="entry name" value="Integrase_catalytic"/>
</dbReference>
<dbReference type="SUPFAM" id="SSF56349">
    <property type="entry name" value="DNA breaking-rejoining enzymes"/>
    <property type="match status" value="1"/>
</dbReference>
<evidence type="ECO:0000256" key="2">
    <source>
        <dbReference type="ARBA" id="ARBA00022908"/>
    </source>
</evidence>
<dbReference type="EMBL" id="CP016809">
    <property type="protein sequence ID" value="ANY71697.1"/>
    <property type="molecule type" value="Genomic_DNA"/>
</dbReference>
<gene>
    <name evidence="8" type="ORF">BBD41_03365</name>
</gene>
<dbReference type="AlphaFoldDB" id="A0A1B2DVI2"/>
<dbReference type="Gene3D" id="1.10.443.10">
    <property type="entry name" value="Intergrase catalytic core"/>
    <property type="match status" value="1"/>
</dbReference>
<accession>A0A1B2DVI2</accession>
<proteinExistence type="inferred from homology"/>
<dbReference type="PROSITE" id="PS51900">
    <property type="entry name" value="CB"/>
    <property type="match status" value="1"/>
</dbReference>
<keyword evidence="4" id="KW-0233">DNA recombination</keyword>
<evidence type="ECO:0000313" key="8">
    <source>
        <dbReference type="EMBL" id="ANY71697.1"/>
    </source>
</evidence>
<dbReference type="Gene3D" id="1.10.150.130">
    <property type="match status" value="1"/>
</dbReference>
<feature type="domain" description="Tyr recombinase" evidence="6">
    <location>
        <begin position="165"/>
        <end position="367"/>
    </location>
</feature>
<dbReference type="RefSeq" id="WP_099476726.1">
    <property type="nucleotide sequence ID" value="NZ_CP016809.1"/>
</dbReference>
<dbReference type="KEGG" id="pib:BBD41_03365"/>
<dbReference type="CDD" id="cd01189">
    <property type="entry name" value="INT_ICEBs1_C_like"/>
    <property type="match status" value="1"/>
</dbReference>
<evidence type="ECO:0000259" key="6">
    <source>
        <dbReference type="PROSITE" id="PS51898"/>
    </source>
</evidence>
<dbReference type="GO" id="GO:0003677">
    <property type="term" value="F:DNA binding"/>
    <property type="evidence" value="ECO:0007669"/>
    <property type="project" value="UniProtKB-UniRule"/>
</dbReference>
<dbReference type="PANTHER" id="PTHR30349">
    <property type="entry name" value="PHAGE INTEGRASE-RELATED"/>
    <property type="match status" value="1"/>
</dbReference>
<reference evidence="8" key="1">
    <citation type="submission" date="2016-08" db="EMBL/GenBank/DDBJ databases">
        <title>Complete Genome Seqeunce of Paenibacillus sp. nov. IHBB 9852 from high altitute lake of Indian trans-Himalayas.</title>
        <authorList>
            <person name="Kiran S."/>
            <person name="Swarnkar M.K."/>
            <person name="Rana A."/>
            <person name="Tewari R."/>
            <person name="Gulati A."/>
        </authorList>
    </citation>
    <scope>NUCLEOTIDE SEQUENCE [LARGE SCALE GENOMIC DNA]</scope>
    <source>
        <strain evidence="8">IHBB 9852</strain>
    </source>
</reference>
<dbReference type="InterPro" id="IPR010998">
    <property type="entry name" value="Integrase_recombinase_N"/>
</dbReference>
<organism evidence="8">
    <name type="scientific">Paenibacillus ihbetae</name>
    <dbReference type="NCBI Taxonomy" id="1870820"/>
    <lineage>
        <taxon>Bacteria</taxon>
        <taxon>Bacillati</taxon>
        <taxon>Bacillota</taxon>
        <taxon>Bacilli</taxon>
        <taxon>Bacillales</taxon>
        <taxon>Paenibacillaceae</taxon>
        <taxon>Paenibacillus</taxon>
    </lineage>
</organism>
<evidence type="ECO:0000256" key="5">
    <source>
        <dbReference type="PROSITE-ProRule" id="PRU01248"/>
    </source>
</evidence>
<comment type="similarity">
    <text evidence="1">Belongs to the 'phage' integrase family.</text>
</comment>
<name>A0A1B2DVI2_9BACL</name>
<dbReference type="Pfam" id="PF00589">
    <property type="entry name" value="Phage_integrase"/>
    <property type="match status" value="1"/>
</dbReference>
<evidence type="ECO:0000256" key="4">
    <source>
        <dbReference type="ARBA" id="ARBA00023172"/>
    </source>
</evidence>